<protein>
    <recommendedName>
        <fullName evidence="3">Addiction module protein</fullName>
    </recommendedName>
</protein>
<evidence type="ECO:0008006" key="3">
    <source>
        <dbReference type="Google" id="ProtNLM"/>
    </source>
</evidence>
<proteinExistence type="predicted"/>
<reference evidence="1 2" key="1">
    <citation type="submission" date="2023-09" db="EMBL/GenBank/DDBJ databases">
        <title>Aquirufa genomes.</title>
        <authorList>
            <person name="Pitt A."/>
        </authorList>
    </citation>
    <scope>NUCLEOTIDE SEQUENCE [LARGE SCALE GENOMIC DNA]</scope>
    <source>
        <strain evidence="1 2">LEOWEIH-7C</strain>
    </source>
</reference>
<dbReference type="Proteomes" id="UP001249959">
    <property type="component" value="Unassembled WGS sequence"/>
</dbReference>
<keyword evidence="2" id="KW-1185">Reference proteome</keyword>
<evidence type="ECO:0000313" key="2">
    <source>
        <dbReference type="Proteomes" id="UP001249959"/>
    </source>
</evidence>
<gene>
    <name evidence="1" type="ORF">PQG45_05710</name>
</gene>
<evidence type="ECO:0000313" key="1">
    <source>
        <dbReference type="EMBL" id="MDU0808530.1"/>
    </source>
</evidence>
<comment type="caution">
    <text evidence="1">The sequence shown here is derived from an EMBL/GenBank/DDBJ whole genome shotgun (WGS) entry which is preliminary data.</text>
</comment>
<name>A0ABU3TRT1_9BACT</name>
<accession>A0ABU3TRT1</accession>
<dbReference type="RefSeq" id="WP_315577480.1">
    <property type="nucleotide sequence ID" value="NZ_JARDXH010000008.1"/>
</dbReference>
<sequence length="66" mass="7965">MQKTHRYPLPDQDSELSLIEDSQSSAIPNWHKIIVTERLRTRNKSDNYEMSWEEIIQRLKSQHENL</sequence>
<dbReference type="EMBL" id="JAVNWW010000001">
    <property type="protein sequence ID" value="MDU0808530.1"/>
    <property type="molecule type" value="Genomic_DNA"/>
</dbReference>
<organism evidence="1 2">
    <name type="scientific">Aquirufa regiilacus</name>
    <dbReference type="NCBI Taxonomy" id="3024868"/>
    <lineage>
        <taxon>Bacteria</taxon>
        <taxon>Pseudomonadati</taxon>
        <taxon>Bacteroidota</taxon>
        <taxon>Cytophagia</taxon>
        <taxon>Cytophagales</taxon>
        <taxon>Flectobacillaceae</taxon>
        <taxon>Aquirufa</taxon>
    </lineage>
</organism>